<name>A0A643ETE2_9HYPH</name>
<dbReference type="InterPro" id="IPR037883">
    <property type="entry name" value="Knr4/Smi1-like_sf"/>
</dbReference>
<sequence>MAAANNDIEKIEAQTEIKLPDYYRDFVSSGNCNGLAVCAREEVWPAPKEGDIAPAWTFYRGVTLLGIDAPDLPEFASIAETHDRLIAKGIENVLPLIKIWGNGSSFYGVNRSGETVIAEDDEVTILKGDLTDVYAEMIANLVQYQKDMEKRLEASRGLFGKSR</sequence>
<organism evidence="1">
    <name type="scientific">Brucella pituitosa</name>
    <dbReference type="NCBI Taxonomy" id="571256"/>
    <lineage>
        <taxon>Bacteria</taxon>
        <taxon>Pseudomonadati</taxon>
        <taxon>Pseudomonadota</taxon>
        <taxon>Alphaproteobacteria</taxon>
        <taxon>Hyphomicrobiales</taxon>
        <taxon>Brucellaceae</taxon>
        <taxon>Brucella/Ochrobactrum group</taxon>
        <taxon>Brucella</taxon>
    </lineage>
</organism>
<reference evidence="1" key="1">
    <citation type="submission" date="2019-09" db="EMBL/GenBank/DDBJ databases">
        <title>Draft genome sequences of 48 bacterial type strains from the CCUG.</title>
        <authorList>
            <person name="Tunovic T."/>
            <person name="Pineiro-Iglesias B."/>
            <person name="Unosson C."/>
            <person name="Inganas E."/>
            <person name="Ohlen M."/>
            <person name="Cardew S."/>
            <person name="Jensie-Markopoulos S."/>
            <person name="Salva-Serra F."/>
            <person name="Jaen-Luchoro D."/>
            <person name="Karlsson R."/>
            <person name="Svensson-Stadler L."/>
            <person name="Chun J."/>
            <person name="Moore E."/>
        </authorList>
    </citation>
    <scope>NUCLEOTIDE SEQUENCE</scope>
    <source>
        <strain evidence="1">CCUG 50899</strain>
    </source>
</reference>
<evidence type="ECO:0000313" key="1">
    <source>
        <dbReference type="EMBL" id="KAB0565863.1"/>
    </source>
</evidence>
<protein>
    <submittedName>
        <fullName evidence="1">SMI1/KNR4 family protein</fullName>
    </submittedName>
</protein>
<comment type="caution">
    <text evidence="1">The sequence shown here is derived from an EMBL/GenBank/DDBJ whole genome shotgun (WGS) entry which is preliminary data.</text>
</comment>
<dbReference type="SUPFAM" id="SSF160631">
    <property type="entry name" value="SMI1/KNR4-like"/>
    <property type="match status" value="1"/>
</dbReference>
<dbReference type="RefSeq" id="WP_128094989.1">
    <property type="nucleotide sequence ID" value="NZ_JBHEEN010000017.1"/>
</dbReference>
<dbReference type="AlphaFoldDB" id="A0A643ETE2"/>
<accession>A0A643ETE2</accession>
<proteinExistence type="predicted"/>
<dbReference type="EMBL" id="VZPE01000015">
    <property type="protein sequence ID" value="KAB0565863.1"/>
    <property type="molecule type" value="Genomic_DNA"/>
</dbReference>
<gene>
    <name evidence="1" type="ORF">F7Q93_22640</name>
</gene>